<keyword evidence="3" id="KW-1185">Reference proteome</keyword>
<feature type="compositionally biased region" description="Basic residues" evidence="1">
    <location>
        <begin position="309"/>
        <end position="320"/>
    </location>
</feature>
<feature type="region of interest" description="Disordered" evidence="1">
    <location>
        <begin position="203"/>
        <end position="320"/>
    </location>
</feature>
<sequence length="320" mass="35812">MPCNLDVICYIDQYSEVARKSNFIVNAVGIVSSRHQKVNIYVHIVAFYPKEESRDSDLEKFNKGDIIKVQGRFSIIETEVQGNKIKVIKMVACDICVLNLDEQDLPQSSLSVVLIGVASDNSDVSDDKVTLNMIAREYIDNQNNESLSFELYHFPNDAHLLPTSSKVLRGSSLYVTGNLSIIDELLLVRITQINFIGQMHSNPQKSSNYAWEKKQMDSSSTQVSSTPSPADIAKSISDKSKKRGKSQGTSLLSHQKIPKLSSLSLPQVITDDEDTHIEDSSSSLPQPNTESDHQEETQTDMENNEKPQRPKRGRGGRRKK</sequence>
<name>A0A2I1HHN9_9GLOM</name>
<gene>
    <name evidence="2" type="ORF">RhiirA4_512314</name>
</gene>
<dbReference type="Proteomes" id="UP000234323">
    <property type="component" value="Unassembled WGS sequence"/>
</dbReference>
<reference evidence="2 3" key="1">
    <citation type="submission" date="2015-10" db="EMBL/GenBank/DDBJ databases">
        <title>Genome analyses suggest a sexual origin of heterokaryosis in a supposedly ancient asexual fungus.</title>
        <authorList>
            <person name="Ropars J."/>
            <person name="Sedzielewska K."/>
            <person name="Noel J."/>
            <person name="Charron P."/>
            <person name="Farinelli L."/>
            <person name="Marton T."/>
            <person name="Kruger M."/>
            <person name="Pelin A."/>
            <person name="Brachmann A."/>
            <person name="Corradi N."/>
        </authorList>
    </citation>
    <scope>NUCLEOTIDE SEQUENCE [LARGE SCALE GENOMIC DNA]</scope>
    <source>
        <strain evidence="2 3">A4</strain>
    </source>
</reference>
<dbReference type="VEuPathDB" id="FungiDB:RhiirA1_477553"/>
<dbReference type="EMBL" id="LLXI01002993">
    <property type="protein sequence ID" value="PKY58391.1"/>
    <property type="molecule type" value="Genomic_DNA"/>
</dbReference>
<comment type="caution">
    <text evidence="2">The sequence shown here is derived from an EMBL/GenBank/DDBJ whole genome shotgun (WGS) entry which is preliminary data.</text>
</comment>
<evidence type="ECO:0000313" key="2">
    <source>
        <dbReference type="EMBL" id="PKY58391.1"/>
    </source>
</evidence>
<protein>
    <submittedName>
        <fullName evidence="2">Uncharacterized protein</fullName>
    </submittedName>
</protein>
<evidence type="ECO:0000256" key="1">
    <source>
        <dbReference type="SAM" id="MobiDB-lite"/>
    </source>
</evidence>
<accession>A0A2I1HHN9</accession>
<feature type="compositionally biased region" description="Low complexity" evidence="1">
    <location>
        <begin position="218"/>
        <end position="235"/>
    </location>
</feature>
<dbReference type="VEuPathDB" id="FungiDB:FUN_015917"/>
<evidence type="ECO:0000313" key="3">
    <source>
        <dbReference type="Proteomes" id="UP000234323"/>
    </source>
</evidence>
<organism evidence="2 3">
    <name type="scientific">Rhizophagus irregularis</name>
    <dbReference type="NCBI Taxonomy" id="588596"/>
    <lineage>
        <taxon>Eukaryota</taxon>
        <taxon>Fungi</taxon>
        <taxon>Fungi incertae sedis</taxon>
        <taxon>Mucoromycota</taxon>
        <taxon>Glomeromycotina</taxon>
        <taxon>Glomeromycetes</taxon>
        <taxon>Glomerales</taxon>
        <taxon>Glomeraceae</taxon>
        <taxon>Rhizophagus</taxon>
    </lineage>
</organism>
<dbReference type="AlphaFoldDB" id="A0A2I1HHN9"/>
<proteinExistence type="predicted"/>
<dbReference type="VEuPathDB" id="FungiDB:RhiirFUN_023445"/>
<feature type="compositionally biased region" description="Polar residues" evidence="1">
    <location>
        <begin position="280"/>
        <end position="289"/>
    </location>
</feature>